<reference evidence="7" key="1">
    <citation type="submission" date="2016-10" db="EMBL/GenBank/DDBJ databases">
        <authorList>
            <person name="Varghese N."/>
            <person name="Submissions S."/>
        </authorList>
    </citation>
    <scope>NUCLEOTIDE SEQUENCE [LARGE SCALE GENOMIC DNA]</scope>
    <source>
        <strain evidence="7">CGMCC 1.10658</strain>
    </source>
</reference>
<keyword evidence="3" id="KW-1133">Transmembrane helix</keyword>
<dbReference type="RefSeq" id="WP_091515820.1">
    <property type="nucleotide sequence ID" value="NZ_FNFH01000006.1"/>
</dbReference>
<dbReference type="Proteomes" id="UP000199305">
    <property type="component" value="Unassembled WGS sequence"/>
</dbReference>
<dbReference type="InterPro" id="IPR010652">
    <property type="entry name" value="DUF1232"/>
</dbReference>
<accession>A0A1G9DNY4</accession>
<evidence type="ECO:0000259" key="5">
    <source>
        <dbReference type="Pfam" id="PF06803"/>
    </source>
</evidence>
<name>A0A1G9DNY4_9GAMM</name>
<dbReference type="GO" id="GO:0012505">
    <property type="term" value="C:endomembrane system"/>
    <property type="evidence" value="ECO:0007669"/>
    <property type="project" value="UniProtKB-SubCell"/>
</dbReference>
<organism evidence="6 7">
    <name type="scientific">Microbulbifer yueqingensis</name>
    <dbReference type="NCBI Taxonomy" id="658219"/>
    <lineage>
        <taxon>Bacteria</taxon>
        <taxon>Pseudomonadati</taxon>
        <taxon>Pseudomonadota</taxon>
        <taxon>Gammaproteobacteria</taxon>
        <taxon>Cellvibrionales</taxon>
        <taxon>Microbulbiferaceae</taxon>
        <taxon>Microbulbifer</taxon>
    </lineage>
</organism>
<feature type="domain" description="DUF1232" evidence="5">
    <location>
        <begin position="57"/>
        <end position="90"/>
    </location>
</feature>
<dbReference type="OrthoDB" id="9804184at2"/>
<evidence type="ECO:0000256" key="1">
    <source>
        <dbReference type="ARBA" id="ARBA00004127"/>
    </source>
</evidence>
<protein>
    <submittedName>
        <fullName evidence="6">Uncharacterized membrane protein YkvA, DUF1232 family</fullName>
    </submittedName>
</protein>
<evidence type="ECO:0000256" key="2">
    <source>
        <dbReference type="ARBA" id="ARBA00022692"/>
    </source>
</evidence>
<proteinExistence type="predicted"/>
<dbReference type="EMBL" id="FNFH01000006">
    <property type="protein sequence ID" value="SDK65581.1"/>
    <property type="molecule type" value="Genomic_DNA"/>
</dbReference>
<evidence type="ECO:0000313" key="6">
    <source>
        <dbReference type="EMBL" id="SDK65581.1"/>
    </source>
</evidence>
<evidence type="ECO:0000313" key="7">
    <source>
        <dbReference type="Proteomes" id="UP000199305"/>
    </source>
</evidence>
<keyword evidence="4" id="KW-0472">Membrane</keyword>
<keyword evidence="7" id="KW-1185">Reference proteome</keyword>
<dbReference type="Pfam" id="PF06803">
    <property type="entry name" value="DUF1232"/>
    <property type="match status" value="1"/>
</dbReference>
<evidence type="ECO:0000256" key="3">
    <source>
        <dbReference type="ARBA" id="ARBA00022989"/>
    </source>
</evidence>
<comment type="subcellular location">
    <subcellularLocation>
        <location evidence="1">Endomembrane system</location>
        <topology evidence="1">Multi-pass membrane protein</topology>
    </subcellularLocation>
</comment>
<dbReference type="STRING" id="658219.SAMN05216212_2893"/>
<dbReference type="AlphaFoldDB" id="A0A1G9DNY4"/>
<keyword evidence="2" id="KW-0812">Transmembrane</keyword>
<gene>
    <name evidence="6" type="ORF">SAMN05216212_2893</name>
</gene>
<sequence length="144" mass="16236">MSRNSDFYVEMRRKVKDWAESDKAKESPWVEYILLVPDFFHLLCKLALDPDVPTRSKAKLAGAIAYFVSPIDFIPEAVLGPVGYIDDLALSAYVLNDIVNENPELAERHWAGEVELLATIREILEAADEMVGSGLWQKIKASIR</sequence>
<evidence type="ECO:0000256" key="4">
    <source>
        <dbReference type="ARBA" id="ARBA00023136"/>
    </source>
</evidence>